<evidence type="ECO:0000313" key="2">
    <source>
        <dbReference type="Proteomes" id="UP000259273"/>
    </source>
</evidence>
<proteinExistence type="predicted"/>
<dbReference type="EMBL" id="DMND01000051">
    <property type="protein sequence ID" value="HAN26645.1"/>
    <property type="molecule type" value="Genomic_DNA"/>
</dbReference>
<dbReference type="AlphaFoldDB" id="A0A3C1KJ60"/>
<protein>
    <submittedName>
        <fullName evidence="1">dUTP diphosphatase</fullName>
    </submittedName>
</protein>
<dbReference type="STRING" id="1121937.GCA_000423125_00020"/>
<name>A0A3C1KJ60_9GAMM</name>
<dbReference type="SUPFAM" id="SSF101386">
    <property type="entry name" value="all-alpha NTP pyrophosphatases"/>
    <property type="match status" value="1"/>
</dbReference>
<reference evidence="1 2" key="1">
    <citation type="journal article" date="2018" name="Nat. Biotechnol.">
        <title>A standardized bacterial taxonomy based on genome phylogeny substantially revises the tree of life.</title>
        <authorList>
            <person name="Parks D.H."/>
            <person name="Chuvochina M."/>
            <person name="Waite D.W."/>
            <person name="Rinke C."/>
            <person name="Skarshewski A."/>
            <person name="Chaumeil P.A."/>
            <person name="Hugenholtz P."/>
        </authorList>
    </citation>
    <scope>NUCLEOTIDE SEQUENCE [LARGE SCALE GENOMIC DNA]</scope>
    <source>
        <strain evidence="1">UBA9158</strain>
    </source>
</reference>
<dbReference type="CDD" id="cd11527">
    <property type="entry name" value="NTP-PPase_dUTPase"/>
    <property type="match status" value="1"/>
</dbReference>
<dbReference type="Proteomes" id="UP000259273">
    <property type="component" value="Unassembled WGS sequence"/>
</dbReference>
<accession>A0A3C1KJ60</accession>
<evidence type="ECO:0000313" key="1">
    <source>
        <dbReference type="EMBL" id="HAN26645.1"/>
    </source>
</evidence>
<dbReference type="Gene3D" id="1.10.4010.10">
    <property type="entry name" value="Type II deoxyuridine triphosphatase"/>
    <property type="match status" value="1"/>
</dbReference>
<dbReference type="Pfam" id="PF08761">
    <property type="entry name" value="dUTPase_2"/>
    <property type="match status" value="1"/>
</dbReference>
<dbReference type="InterPro" id="IPR014871">
    <property type="entry name" value="dUTPase/dCTP_pyrophosphatase"/>
</dbReference>
<sequence>MKQALQTMLAMQDRMNTRIHPQWIDQDFAWYRALWIECGELIEHYGYKWWKKQTPDMEQVRLEVIDIWHFGLSALFAGERTVEAIAEDIAAELEGFSPAGLDVREATEALALHALQTQGFCPRRFWELMHAAGLDFTQLHSAYVGKNVLNFFRQDHGYQAGTYQKLWTGREDNEHLVEVLAELDSTAEDYADQVYAALQARYPGAAADAPR</sequence>
<gene>
    <name evidence="1" type="ORF">DCP75_02770</name>
</gene>
<comment type="caution">
    <text evidence="1">The sequence shown here is derived from an EMBL/GenBank/DDBJ whole genome shotgun (WGS) entry which is preliminary data.</text>
</comment>
<organism evidence="1 2">
    <name type="scientific">Haliea salexigens</name>
    <dbReference type="NCBI Taxonomy" id="287487"/>
    <lineage>
        <taxon>Bacteria</taxon>
        <taxon>Pseudomonadati</taxon>
        <taxon>Pseudomonadota</taxon>
        <taxon>Gammaproteobacteria</taxon>
        <taxon>Cellvibrionales</taxon>
        <taxon>Halieaceae</taxon>
        <taxon>Haliea</taxon>
    </lineage>
</organism>